<gene>
    <name evidence="1" type="ORF">SS1G_01307</name>
</gene>
<keyword evidence="2" id="KW-1185">Reference proteome</keyword>
<dbReference type="InParanoid" id="A7E7M9"/>
<dbReference type="GeneID" id="5494036"/>
<organism evidence="1 2">
    <name type="scientific">Sclerotinia sclerotiorum (strain ATCC 18683 / 1980 / Ss-1)</name>
    <name type="common">White mold</name>
    <name type="synonym">Whetzelinia sclerotiorum</name>
    <dbReference type="NCBI Taxonomy" id="665079"/>
    <lineage>
        <taxon>Eukaryota</taxon>
        <taxon>Fungi</taxon>
        <taxon>Dikarya</taxon>
        <taxon>Ascomycota</taxon>
        <taxon>Pezizomycotina</taxon>
        <taxon>Leotiomycetes</taxon>
        <taxon>Helotiales</taxon>
        <taxon>Sclerotiniaceae</taxon>
        <taxon>Sclerotinia</taxon>
    </lineage>
</organism>
<name>A7E7M9_SCLS1</name>
<sequence length="88" mass="10184">MVNDLIQAVLEDTYMMEDKKLAFMSENKIKPFLAADGTRYKKMLSLNERTGSLNIQNMCLECENETLQYHGRNTEIDKKGHDLLSAWP</sequence>
<dbReference type="AlphaFoldDB" id="A7E7M9"/>
<proteinExistence type="predicted"/>
<accession>A7E7M9</accession>
<dbReference type="HOGENOM" id="CLU_2470434_0_0_1"/>
<evidence type="ECO:0000313" key="2">
    <source>
        <dbReference type="Proteomes" id="UP000001312"/>
    </source>
</evidence>
<dbReference type="Proteomes" id="UP000001312">
    <property type="component" value="Unassembled WGS sequence"/>
</dbReference>
<dbReference type="RefSeq" id="XP_001597113.1">
    <property type="nucleotide sequence ID" value="XM_001597063.1"/>
</dbReference>
<dbReference type="EMBL" id="CH476622">
    <property type="protein sequence ID" value="EDN96381.1"/>
    <property type="molecule type" value="Genomic_DNA"/>
</dbReference>
<dbReference type="KEGG" id="ssl:SS1G_01307"/>
<protein>
    <submittedName>
        <fullName evidence="1">Uncharacterized protein</fullName>
    </submittedName>
</protein>
<reference evidence="2" key="1">
    <citation type="journal article" date="2011" name="PLoS Genet.">
        <title>Genomic analysis of the necrotrophic fungal pathogens Sclerotinia sclerotiorum and Botrytis cinerea.</title>
        <authorList>
            <person name="Amselem J."/>
            <person name="Cuomo C.A."/>
            <person name="van Kan J.A."/>
            <person name="Viaud M."/>
            <person name="Benito E.P."/>
            <person name="Couloux A."/>
            <person name="Coutinho P.M."/>
            <person name="de Vries R.P."/>
            <person name="Dyer P.S."/>
            <person name="Fillinger S."/>
            <person name="Fournier E."/>
            <person name="Gout L."/>
            <person name="Hahn M."/>
            <person name="Kohn L."/>
            <person name="Lapalu N."/>
            <person name="Plummer K.M."/>
            <person name="Pradier J.M."/>
            <person name="Quevillon E."/>
            <person name="Sharon A."/>
            <person name="Simon A."/>
            <person name="ten Have A."/>
            <person name="Tudzynski B."/>
            <person name="Tudzynski P."/>
            <person name="Wincker P."/>
            <person name="Andrew M."/>
            <person name="Anthouard V."/>
            <person name="Beever R.E."/>
            <person name="Beffa R."/>
            <person name="Benoit I."/>
            <person name="Bouzid O."/>
            <person name="Brault B."/>
            <person name="Chen Z."/>
            <person name="Choquer M."/>
            <person name="Collemare J."/>
            <person name="Cotton P."/>
            <person name="Danchin E.G."/>
            <person name="Da Silva C."/>
            <person name="Gautier A."/>
            <person name="Giraud C."/>
            <person name="Giraud T."/>
            <person name="Gonzalez C."/>
            <person name="Grossetete S."/>
            <person name="Guldener U."/>
            <person name="Henrissat B."/>
            <person name="Howlett B.J."/>
            <person name="Kodira C."/>
            <person name="Kretschmer M."/>
            <person name="Lappartient A."/>
            <person name="Leroch M."/>
            <person name="Levis C."/>
            <person name="Mauceli E."/>
            <person name="Neuveglise C."/>
            <person name="Oeser B."/>
            <person name="Pearson M."/>
            <person name="Poulain J."/>
            <person name="Poussereau N."/>
            <person name="Quesneville H."/>
            <person name="Rascle C."/>
            <person name="Schumacher J."/>
            <person name="Segurens B."/>
            <person name="Sexton A."/>
            <person name="Silva E."/>
            <person name="Sirven C."/>
            <person name="Soanes D.M."/>
            <person name="Talbot N.J."/>
            <person name="Templeton M."/>
            <person name="Yandava C."/>
            <person name="Yarden O."/>
            <person name="Zeng Q."/>
            <person name="Rollins J.A."/>
            <person name="Lebrun M.H."/>
            <person name="Dickman M."/>
        </authorList>
    </citation>
    <scope>NUCLEOTIDE SEQUENCE [LARGE SCALE GENOMIC DNA]</scope>
    <source>
        <strain evidence="2">ATCC 18683 / 1980 / Ss-1</strain>
    </source>
</reference>
<evidence type="ECO:0000313" key="1">
    <source>
        <dbReference type="EMBL" id="EDN96381.1"/>
    </source>
</evidence>